<dbReference type="CDD" id="cd19166">
    <property type="entry name" value="HemeO-bac"/>
    <property type="match status" value="1"/>
</dbReference>
<sequence>MLRRLRLGTAAEHEDVERTLDLLHPGLERARLIRILDRMHAFWVAAEADLDRWAAGFPADAAAVDWPRRRRARLFADDLRTLGSAPAAGSPRLSPVHGTDQALGRLYVLEGSTLGGVVIDRHLASLPALADVRVTAFSPYGAATGSMWAAFRRVTRERVAAGGDPAVMVDSARATFGALADWCRPVAPSSAPRS</sequence>
<dbReference type="EMBL" id="CADCTN010000078">
    <property type="protein sequence ID" value="CAA9233398.1"/>
    <property type="molecule type" value="Genomic_DNA"/>
</dbReference>
<dbReference type="AlphaFoldDB" id="A0A6J4HU30"/>
<proteinExistence type="predicted"/>
<dbReference type="SUPFAM" id="SSF48613">
    <property type="entry name" value="Heme oxygenase-like"/>
    <property type="match status" value="1"/>
</dbReference>
<name>A0A6J4HU30_9ACTN</name>
<gene>
    <name evidence="1" type="ORF">AVDCRST_MAG52-1219</name>
</gene>
<accession>A0A6J4HU30</accession>
<dbReference type="InterPro" id="IPR016084">
    <property type="entry name" value="Haem_Oase-like_multi-hlx"/>
</dbReference>
<evidence type="ECO:0000313" key="1">
    <source>
        <dbReference type="EMBL" id="CAA9233398.1"/>
    </source>
</evidence>
<protein>
    <submittedName>
        <fullName evidence="1">Bacteriophytochrome heme oxygenase BphO</fullName>
    </submittedName>
</protein>
<organism evidence="1">
    <name type="scientific">uncultured Blastococcus sp</name>
    <dbReference type="NCBI Taxonomy" id="217144"/>
    <lineage>
        <taxon>Bacteria</taxon>
        <taxon>Bacillati</taxon>
        <taxon>Actinomycetota</taxon>
        <taxon>Actinomycetes</taxon>
        <taxon>Geodermatophilales</taxon>
        <taxon>Geodermatophilaceae</taxon>
        <taxon>Blastococcus</taxon>
        <taxon>environmental samples</taxon>
    </lineage>
</organism>
<dbReference type="Gene3D" id="1.20.910.10">
    <property type="entry name" value="Heme oxygenase-like"/>
    <property type="match status" value="1"/>
</dbReference>
<reference evidence="1" key="1">
    <citation type="submission" date="2020-02" db="EMBL/GenBank/DDBJ databases">
        <authorList>
            <person name="Meier V. D."/>
        </authorList>
    </citation>
    <scope>NUCLEOTIDE SEQUENCE</scope>
    <source>
        <strain evidence="1">AVDCRST_MAG52</strain>
    </source>
</reference>